<evidence type="ECO:0000313" key="1">
    <source>
        <dbReference type="EMBL" id="STO91515.1"/>
    </source>
</evidence>
<dbReference type="PANTHER" id="PTHR40455">
    <property type="entry name" value="ANTITOXIN HIGA"/>
    <property type="match status" value="1"/>
</dbReference>
<dbReference type="Proteomes" id="UP000254554">
    <property type="component" value="Unassembled WGS sequence"/>
</dbReference>
<dbReference type="EMBL" id="UGGT01000005">
    <property type="protein sequence ID" value="STO91763.1"/>
    <property type="molecule type" value="Genomic_DNA"/>
</dbReference>
<dbReference type="GO" id="GO:0001046">
    <property type="term" value="F:core promoter sequence-specific DNA binding"/>
    <property type="evidence" value="ECO:0007669"/>
    <property type="project" value="TreeGrafter"/>
</dbReference>
<dbReference type="PANTHER" id="PTHR40455:SF1">
    <property type="entry name" value="ANTITOXIN HIGA"/>
    <property type="match status" value="1"/>
</dbReference>
<gene>
    <name evidence="1" type="ORF">NCTC11370_03493</name>
    <name evidence="2" type="ORF">NCTC11370_03741</name>
</gene>
<evidence type="ECO:0000313" key="2">
    <source>
        <dbReference type="EMBL" id="STO91763.1"/>
    </source>
</evidence>
<organism evidence="2 3">
    <name type="scientific">Fluoribacter dumoffii</name>
    <dbReference type="NCBI Taxonomy" id="463"/>
    <lineage>
        <taxon>Bacteria</taxon>
        <taxon>Pseudomonadati</taxon>
        <taxon>Pseudomonadota</taxon>
        <taxon>Gammaproteobacteria</taxon>
        <taxon>Legionellales</taxon>
        <taxon>Legionellaceae</taxon>
        <taxon>Fluoribacter</taxon>
    </lineage>
</organism>
<dbReference type="RefSeq" id="WP_058393378.1">
    <property type="nucleotide sequence ID" value="NZ_UGGT01000002.1"/>
</dbReference>
<dbReference type="AlphaFoldDB" id="A0A377IV46"/>
<dbReference type="OrthoDB" id="5771335at2"/>
<proteinExistence type="predicted"/>
<sequence>MKALAIDYIDNKTKHKFHLPLTVFKKPTNDNEYKYLEDILDKLIDEVRDDENHPLALAMQIIGENLEQYDNEHFPLIGENVTDVELVKYLMNINQLHQKDLAPIFGGQANVSKFLNGERSLGKNHISELKRKFKISADFFLK</sequence>
<dbReference type="GO" id="GO:0006355">
    <property type="term" value="P:regulation of DNA-templated transcription"/>
    <property type="evidence" value="ECO:0007669"/>
    <property type="project" value="InterPro"/>
</dbReference>
<name>A0A377IV46_9GAMM</name>
<dbReference type="InterPro" id="IPR039060">
    <property type="entry name" value="Antitox_HigA"/>
</dbReference>
<reference evidence="2 3" key="1">
    <citation type="submission" date="2018-06" db="EMBL/GenBank/DDBJ databases">
        <authorList>
            <consortium name="Pathogen Informatics"/>
            <person name="Doyle S."/>
        </authorList>
    </citation>
    <scope>NUCLEOTIDE SEQUENCE [LARGE SCALE GENOMIC DNA]</scope>
    <source>
        <strain evidence="2 3">NCTC11370</strain>
    </source>
</reference>
<accession>A0A377IV46</accession>
<keyword evidence="3" id="KW-1185">Reference proteome</keyword>
<evidence type="ECO:0000313" key="3">
    <source>
        <dbReference type="Proteomes" id="UP000254554"/>
    </source>
</evidence>
<dbReference type="EMBL" id="UGGT01000002">
    <property type="protein sequence ID" value="STO91515.1"/>
    <property type="molecule type" value="Genomic_DNA"/>
</dbReference>
<protein>
    <submittedName>
        <fullName evidence="2">Predicted transcription regulator containing HTH domain</fullName>
    </submittedName>
</protein>